<dbReference type="PANTHER" id="PTHR34236:SF1">
    <property type="entry name" value="DIMETHYL SULFOXIDE REDUCTASE TRANSCRIPTIONAL ACTIVATOR"/>
    <property type="match status" value="1"/>
</dbReference>
<evidence type="ECO:0000256" key="2">
    <source>
        <dbReference type="ARBA" id="ARBA00023163"/>
    </source>
</evidence>
<proteinExistence type="predicted"/>
<dbReference type="InterPro" id="IPR056433">
    <property type="entry name" value="DmsR-like_N"/>
</dbReference>
<feature type="domain" description="HTH bat-type" evidence="3">
    <location>
        <begin position="156"/>
        <end position="208"/>
    </location>
</feature>
<comment type="caution">
    <text evidence="5">The sequence shown here is derived from an EMBL/GenBank/DDBJ whole genome shotgun (WGS) entry which is preliminary data.</text>
</comment>
<evidence type="ECO:0000259" key="3">
    <source>
        <dbReference type="Pfam" id="PF04967"/>
    </source>
</evidence>
<protein>
    <submittedName>
        <fullName evidence="5">Helix-turn-helix domain-containing protein</fullName>
    </submittedName>
</protein>
<dbReference type="Gene3D" id="1.10.10.10">
    <property type="entry name" value="Winged helix-like DNA-binding domain superfamily/Winged helix DNA-binding domain"/>
    <property type="match status" value="1"/>
</dbReference>
<dbReference type="PANTHER" id="PTHR34236">
    <property type="entry name" value="DIMETHYL SULFOXIDE REDUCTASE TRANSCRIPTIONAL ACTIVATOR"/>
    <property type="match status" value="1"/>
</dbReference>
<evidence type="ECO:0000313" key="6">
    <source>
        <dbReference type="Proteomes" id="UP001430455"/>
    </source>
</evidence>
<sequence length="211" mass="23580">MPPGIRAEVEFDTPDICPIVELSAAAETTINSVATNVCSSDRTECVTEFSMDADGDFEVDMTPIFSHRSSDRYRFTHDDGVDCPCECLGQFGCPVARYVARNGTLTIVFHAADYDQLQEVIGELHDQFPEINIKRLVQSPAGEQAEDSVFVDRGKLTHRQLEILETAYEKGYFDRPRRSNATEIAAELDINPSTFREHLTAAESKILEDLL</sequence>
<feature type="domain" description="DmsR-like N-terminal" evidence="4">
    <location>
        <begin position="1"/>
        <end position="139"/>
    </location>
</feature>
<accession>A0AAW4PJF4</accession>
<keyword evidence="2" id="KW-0804">Transcription</keyword>
<gene>
    <name evidence="5" type="ORF">EGH23_23520</name>
</gene>
<dbReference type="InterPro" id="IPR036388">
    <property type="entry name" value="WH-like_DNA-bd_sf"/>
</dbReference>
<dbReference type="AlphaFoldDB" id="A0AAW4PJF4"/>
<evidence type="ECO:0000256" key="1">
    <source>
        <dbReference type="ARBA" id="ARBA00023015"/>
    </source>
</evidence>
<dbReference type="InterPro" id="IPR007050">
    <property type="entry name" value="HTH_bacterioopsin"/>
</dbReference>
<evidence type="ECO:0000259" key="4">
    <source>
        <dbReference type="Pfam" id="PF24277"/>
    </source>
</evidence>
<reference evidence="5 6" key="1">
    <citation type="submission" date="2021-06" db="EMBL/GenBank/DDBJ databases">
        <title>Halomicroarcula sp. a new haloarchaeum isolated from saline soil.</title>
        <authorList>
            <person name="Duran-Viseras A."/>
            <person name="Sanchez-Porro C."/>
            <person name="Ventosa A."/>
        </authorList>
    </citation>
    <scope>NUCLEOTIDE SEQUENCE [LARGE SCALE GENOMIC DNA]</scope>
    <source>
        <strain evidence="5 6">F27</strain>
    </source>
</reference>
<organism evidence="5 6">
    <name type="scientific">Haloarcula nitratireducens</name>
    <dbReference type="NCBI Taxonomy" id="2487749"/>
    <lineage>
        <taxon>Archaea</taxon>
        <taxon>Methanobacteriati</taxon>
        <taxon>Methanobacteriota</taxon>
        <taxon>Stenosarchaea group</taxon>
        <taxon>Halobacteria</taxon>
        <taxon>Halobacteriales</taxon>
        <taxon>Haloarculaceae</taxon>
        <taxon>Haloarcula</taxon>
    </lineage>
</organism>
<name>A0AAW4PJF4_9EURY</name>
<dbReference type="Pfam" id="PF04967">
    <property type="entry name" value="HTH_10"/>
    <property type="match status" value="1"/>
</dbReference>
<dbReference type="RefSeq" id="WP_220582421.1">
    <property type="nucleotide sequence ID" value="NZ_RKLT01000029.1"/>
</dbReference>
<dbReference type="EMBL" id="RKLT01000029">
    <property type="protein sequence ID" value="MBX0297839.1"/>
    <property type="molecule type" value="Genomic_DNA"/>
</dbReference>
<evidence type="ECO:0000313" key="5">
    <source>
        <dbReference type="EMBL" id="MBX0297839.1"/>
    </source>
</evidence>
<dbReference type="Pfam" id="PF24277">
    <property type="entry name" value="DmsR_N"/>
    <property type="match status" value="1"/>
</dbReference>
<keyword evidence="6" id="KW-1185">Reference proteome</keyword>
<dbReference type="Proteomes" id="UP001430455">
    <property type="component" value="Unassembled WGS sequence"/>
</dbReference>
<keyword evidence="1" id="KW-0805">Transcription regulation</keyword>